<keyword evidence="1" id="KW-0812">Transmembrane</keyword>
<keyword evidence="1" id="KW-0472">Membrane</keyword>
<feature type="transmembrane region" description="Helical" evidence="1">
    <location>
        <begin position="44"/>
        <end position="63"/>
    </location>
</feature>
<dbReference type="RefSeq" id="YP_009032624.1">
    <property type="nucleotide sequence ID" value="NC_024150.1"/>
</dbReference>
<sequence length="88" mass="9847">MPKLILYGIITVLILEIGNCNYTTSSSNITTSKSCNPPEDSFEFVLSLAINLITTALLGYNYLKDFKRHRSFSPVSRIIHRNHNGSSV</sequence>
<organism evidence="2 3">
    <name type="scientific">California sea lion adenovirus 1</name>
    <dbReference type="NCBI Taxonomy" id="943083"/>
    <lineage>
        <taxon>Viruses</taxon>
        <taxon>Varidnaviria</taxon>
        <taxon>Bamfordvirae</taxon>
        <taxon>Preplasmiviricota</taxon>
        <taxon>Polisuviricotina</taxon>
        <taxon>Pharingeaviricetes</taxon>
        <taxon>Rowavirales</taxon>
        <taxon>Adenoviridae</taxon>
        <taxon>Mastadenovirus</taxon>
        <taxon>Mastadenovirus otariidae</taxon>
        <taxon>Sea lion mastadenovirus A</taxon>
    </lineage>
</organism>
<reference evidence="2 3" key="1">
    <citation type="journal article" date="2015" name="Infect. Genet. Evol.">
        <title>Phylogenomic characterization of California sea lion adenovirus-1.</title>
        <authorList>
            <person name="Cortes-Hinojosa G."/>
            <person name="Gulland F.M."/>
            <person name="Goldstein T."/>
            <person name="Venn-Watson S."/>
            <person name="Rivera R."/>
            <person name="Waltzek T.B."/>
            <person name="Salemi M."/>
            <person name="Wellehan J.F.Jr."/>
        </authorList>
    </citation>
    <scope>NUCLEOTIDE SEQUENCE [LARGE SCALE GENOMIC DNA]</scope>
    <source>
        <strain evidence="2">Zc11-030</strain>
    </source>
</reference>
<dbReference type="GeneID" id="19488626"/>
<keyword evidence="3" id="KW-1185">Reference proteome</keyword>
<protein>
    <submittedName>
        <fullName evidence="2">E3 10 kDa protein</fullName>
    </submittedName>
</protein>
<dbReference type="EMBL" id="KJ563221">
    <property type="protein sequence ID" value="AIA22365.1"/>
    <property type="molecule type" value="Genomic_DNA"/>
</dbReference>
<keyword evidence="1" id="KW-1133">Transmembrane helix</keyword>
<name>A0A059XDH8_9ADEN</name>
<dbReference type="Proteomes" id="UP000116231">
    <property type="component" value="Segment"/>
</dbReference>
<evidence type="ECO:0000313" key="2">
    <source>
        <dbReference type="EMBL" id="AIA22365.1"/>
    </source>
</evidence>
<evidence type="ECO:0000313" key="3">
    <source>
        <dbReference type="Proteomes" id="UP000116231"/>
    </source>
</evidence>
<dbReference type="KEGG" id="vg:19488626"/>
<evidence type="ECO:0000256" key="1">
    <source>
        <dbReference type="SAM" id="Phobius"/>
    </source>
</evidence>
<proteinExistence type="predicted"/>
<accession>A0A059XDH8</accession>